<dbReference type="Gene3D" id="2.60.40.1180">
    <property type="entry name" value="Golgi alpha-mannosidase II"/>
    <property type="match status" value="1"/>
</dbReference>
<keyword evidence="16" id="KW-1133">Transmembrane helix</keyword>
<dbReference type="InterPro" id="IPR014789">
    <property type="entry name" value="PolyA-riboNase_RNA-binding"/>
</dbReference>
<name>A0A8X7WSK5_POLSE</name>
<feature type="non-terminal residue" evidence="18">
    <location>
        <position position="1275"/>
    </location>
</feature>
<sequence>MNTVWPKAGSESPTTAPIQRAAIRGTLQCYAPPLRSPSMASVLPQLGHRLQHYQLPTKNKRGSRVWEFKTCMMIYLFLGLLGHMLTPCSSLDNGMFLTPPMGWMAWERYRCNINCEVDPENCISEKLLKDMADRLATDGWKTLGYEYVNLDDCWSSKKRDAQGRLQADPKRFPSGIKALADYVHSKGLKLGIYGDLGNYTCGGYPGTTLDTIDLDAQTFAEWGVDMLKLDACYSNASMMAEGFPKMSLALNRTGRPIAFSCSWPAYQGGLPPKLIVGDFGLSYEQSKTQMAIWAMLAAPLFMSNDLRSISGKFKEILQNQLAISINQDLLGAPGIRVYKDKNFEVWRRVLSKGSFAVAVVRTSYDGTPKPAILNLAQLHIVDCLLGYQVIDVLESKLMGFYNLLDIIYFQESSSEENDLTYRNPSEYIANKERRAGGLDQVNLQESSHSIKKRGLLELAGVIKCSTGRTAIAYLMYGCYCGLGGQGWPRDKADWCCHKHDCCYERAEFAGCQPKTEKYRWTCEERVADCGISDGPSVSTLTNGLDTPEERYHKLRKSSSIDFLASQGFDFNKVFCIGIPYLNQEEERLVREQYEERRSQSNGVGTPSFISPNSSKGPVIVPEEHKVFIEKVIYPKGIHVETVETKQEELNDSVGFSRVVHAISKSGKLVVGHNMLLDVMHTINQFYCPLPEELINNTSLAELEKRLKETPFISPKVESAEGFPSYNTASEQLHEAGYDAYITGLCFISMANFLGNIQVSWIDDTSAFVSLSQADQVQIAVNTSRYAESYRIQTYAEYVETRIEEKRAKRKWSEDSWKEVERKRLKIQYAASLATSPSYGFPKKGTPGKRSMSPIQEEQVSDEMEGEVQVEFPAVLMNATSGQIESEFQTYVQPQEHPILSEFCTELTGIKQNQVEAGVPLRICLSQFSRWLQDLQREKNIVFPNQSKLSAADKPCAFITWSGLDDARNTAYLAWRMITDGCVMKITKSLDRVPRHLNATVKASLQNNEDCSSKNTAEMAPGEKMCTANCIPSANQNLYEKCSIPCNGIIEKTESIVYGNISPVGVTEQIGRHENEVICQSILPTKTLLNGLSSSVLNGSFYNSNSIKHTSALGSLSFDSTVNTSLVLVSTIVNSVIDVPVQCSNVEAEGTVDMEESIVVPELDEPIAYDAIILEDDDLTSENLVLDFRNERECCTPPPLLTDKRSILFHPTRAVEWSEATPFIMPRMCSVMVFRLHSRCTQFLVQQHFWCGGSAVLQGSRTVQVHPCGGHGSPRG</sequence>
<keyword evidence="19" id="KW-1185">Reference proteome</keyword>
<dbReference type="InterPro" id="IPR013785">
    <property type="entry name" value="Aldolase_TIM"/>
</dbReference>
<evidence type="ECO:0000256" key="4">
    <source>
        <dbReference type="ARBA" id="ARBA00009743"/>
    </source>
</evidence>
<feature type="region of interest" description="Disordered" evidence="15">
    <location>
        <begin position="839"/>
        <end position="861"/>
    </location>
</feature>
<dbReference type="PANTHER" id="PTHR11452">
    <property type="entry name" value="ALPHA-GALACTOSIDASE/ALPHA-N-ACETYLGALACTOSAMINIDASE"/>
    <property type="match status" value="1"/>
</dbReference>
<evidence type="ECO:0000256" key="1">
    <source>
        <dbReference type="ARBA" id="ARBA00004371"/>
    </source>
</evidence>
<gene>
    <name evidence="18" type="primary">Naga_1</name>
    <name evidence="18" type="ORF">GTO96_0007702</name>
</gene>
<dbReference type="InterPro" id="IPR035373">
    <property type="entry name" value="Melibiase/NAGA_C"/>
</dbReference>
<evidence type="ECO:0000256" key="9">
    <source>
        <dbReference type="ARBA" id="ARBA00023157"/>
    </source>
</evidence>
<evidence type="ECO:0000256" key="2">
    <source>
        <dbReference type="ARBA" id="ARBA00004613"/>
    </source>
</evidence>
<dbReference type="GO" id="GO:0004623">
    <property type="term" value="F:phospholipase A2 activity"/>
    <property type="evidence" value="ECO:0007669"/>
    <property type="project" value="InterPro"/>
</dbReference>
<dbReference type="Gene3D" id="3.30.1370.50">
    <property type="entry name" value="R3H-like domain"/>
    <property type="match status" value="1"/>
</dbReference>
<dbReference type="CDD" id="cd00125">
    <property type="entry name" value="PLA2c"/>
    <property type="match status" value="1"/>
</dbReference>
<evidence type="ECO:0000259" key="17">
    <source>
        <dbReference type="SMART" id="SM00085"/>
    </source>
</evidence>
<dbReference type="CDD" id="cd06133">
    <property type="entry name" value="ERI-1_3'hExo_like"/>
    <property type="match status" value="1"/>
</dbReference>
<dbReference type="InterPro" id="IPR013520">
    <property type="entry name" value="Ribonucl_H"/>
</dbReference>
<dbReference type="SUPFAM" id="SSF53098">
    <property type="entry name" value="Ribonuclease H-like"/>
    <property type="match status" value="2"/>
</dbReference>
<dbReference type="GO" id="GO:0005764">
    <property type="term" value="C:lysosome"/>
    <property type="evidence" value="ECO:0007669"/>
    <property type="project" value="UniProtKB-SubCell"/>
</dbReference>
<protein>
    <recommendedName>
        <fullName evidence="14">Alpha-galactosidase</fullName>
        <ecNumber evidence="14">3.2.1.-</ecNumber>
    </recommendedName>
</protein>
<dbReference type="InterPro" id="IPR036867">
    <property type="entry name" value="R3H_dom_sf"/>
</dbReference>
<evidence type="ECO:0000256" key="13">
    <source>
        <dbReference type="RuleBase" id="RU003654"/>
    </source>
</evidence>
<evidence type="ECO:0000313" key="19">
    <source>
        <dbReference type="Proteomes" id="UP000886611"/>
    </source>
</evidence>
<dbReference type="Pfam" id="PF17450">
    <property type="entry name" value="Melibiase_2_C"/>
    <property type="match status" value="1"/>
</dbReference>
<proteinExistence type="inferred from homology"/>
<dbReference type="CDD" id="cd14792">
    <property type="entry name" value="GH27"/>
    <property type="match status" value="1"/>
</dbReference>
<dbReference type="PROSITE" id="PS00118">
    <property type="entry name" value="PA2_HIS"/>
    <property type="match status" value="1"/>
</dbReference>
<evidence type="ECO:0000256" key="5">
    <source>
        <dbReference type="ARBA" id="ARBA00011738"/>
    </source>
</evidence>
<dbReference type="GO" id="GO:0006644">
    <property type="term" value="P:phospholipid metabolic process"/>
    <property type="evidence" value="ECO:0007669"/>
    <property type="project" value="InterPro"/>
</dbReference>
<comment type="similarity">
    <text evidence="4 14">Belongs to the glycosyl hydrolase 27 family.</text>
</comment>
<dbReference type="Pfam" id="PF00929">
    <property type="entry name" value="RNase_T"/>
    <property type="match status" value="1"/>
</dbReference>
<keyword evidence="12 14" id="KW-0326">Glycosidase</keyword>
<comment type="similarity">
    <text evidence="13">Belongs to the phospholipase A2 family.</text>
</comment>
<keyword evidence="8" id="KW-0443">Lipid metabolism</keyword>
<dbReference type="SUPFAM" id="SSF51445">
    <property type="entry name" value="(Trans)glycosidases"/>
    <property type="match status" value="1"/>
</dbReference>
<keyword evidence="6" id="KW-0964">Secreted</keyword>
<dbReference type="InterPro" id="IPR017853">
    <property type="entry name" value="GH"/>
</dbReference>
<reference evidence="18 19" key="1">
    <citation type="journal article" date="2021" name="Cell">
        <title>Tracing the genetic footprints of vertebrate landing in non-teleost ray-finned fishes.</title>
        <authorList>
            <person name="Bi X."/>
            <person name="Wang K."/>
            <person name="Yang L."/>
            <person name="Pan H."/>
            <person name="Jiang H."/>
            <person name="Wei Q."/>
            <person name="Fang M."/>
            <person name="Yu H."/>
            <person name="Zhu C."/>
            <person name="Cai Y."/>
            <person name="He Y."/>
            <person name="Gan X."/>
            <person name="Zeng H."/>
            <person name="Yu D."/>
            <person name="Zhu Y."/>
            <person name="Jiang H."/>
            <person name="Qiu Q."/>
            <person name="Yang H."/>
            <person name="Zhang Y.E."/>
            <person name="Wang W."/>
            <person name="Zhu M."/>
            <person name="He S."/>
            <person name="Zhang G."/>
        </authorList>
    </citation>
    <scope>NUCLEOTIDE SEQUENCE [LARGE SCALE GENOMIC DNA]</scope>
    <source>
        <strain evidence="18">Bchr_013</strain>
    </source>
</reference>
<evidence type="ECO:0000256" key="8">
    <source>
        <dbReference type="ARBA" id="ARBA00023098"/>
    </source>
</evidence>
<dbReference type="InterPro" id="IPR012337">
    <property type="entry name" value="RNaseH-like_sf"/>
</dbReference>
<feature type="domain" description="Phospholipase A2-like central" evidence="17">
    <location>
        <begin position="454"/>
        <end position="561"/>
    </location>
</feature>
<dbReference type="SMART" id="SM00085">
    <property type="entry name" value="PA2c"/>
    <property type="match status" value="1"/>
</dbReference>
<dbReference type="SUPFAM" id="SSF48619">
    <property type="entry name" value="Phospholipase A2, PLA2"/>
    <property type="match status" value="1"/>
</dbReference>
<evidence type="ECO:0000256" key="6">
    <source>
        <dbReference type="ARBA" id="ARBA00022525"/>
    </source>
</evidence>
<comment type="subunit">
    <text evidence="5 14">Homodimer.</text>
</comment>
<evidence type="ECO:0000256" key="11">
    <source>
        <dbReference type="ARBA" id="ARBA00023228"/>
    </source>
</evidence>
<comment type="subcellular location">
    <subcellularLocation>
        <location evidence="1">Lysosome</location>
    </subcellularLocation>
    <subcellularLocation>
        <location evidence="2">Secreted</location>
    </subcellularLocation>
</comment>
<accession>A0A8X7WSK5</accession>
<feature type="transmembrane region" description="Helical" evidence="16">
    <location>
        <begin position="66"/>
        <end position="85"/>
    </location>
</feature>
<dbReference type="GO" id="GO:0050482">
    <property type="term" value="P:arachidonate secretion"/>
    <property type="evidence" value="ECO:0007669"/>
    <property type="project" value="InterPro"/>
</dbReference>
<dbReference type="Pfam" id="PF16499">
    <property type="entry name" value="Melibiase_2"/>
    <property type="match status" value="2"/>
</dbReference>
<dbReference type="GO" id="GO:0006402">
    <property type="term" value="P:mRNA catabolic process"/>
    <property type="evidence" value="ECO:0007669"/>
    <property type="project" value="InterPro"/>
</dbReference>
<evidence type="ECO:0000256" key="10">
    <source>
        <dbReference type="ARBA" id="ARBA00023180"/>
    </source>
</evidence>
<dbReference type="PRINTS" id="PR00740">
    <property type="entry name" value="GLHYDRLASE27"/>
</dbReference>
<dbReference type="PROSITE" id="PS00512">
    <property type="entry name" value="ALPHA_GALACTOSIDASE"/>
    <property type="match status" value="1"/>
</dbReference>
<dbReference type="InterPro" id="IPR047201">
    <property type="entry name" value="ERI-1_3'hExo-like"/>
</dbReference>
<dbReference type="GO" id="GO:0005576">
    <property type="term" value="C:extracellular region"/>
    <property type="evidence" value="ECO:0007669"/>
    <property type="project" value="UniProtKB-SubCell"/>
</dbReference>
<keyword evidence="10" id="KW-0325">Glycoprotein</keyword>
<dbReference type="InterPro" id="IPR000111">
    <property type="entry name" value="Glyco_hydro_27/36_CS"/>
</dbReference>
<evidence type="ECO:0000256" key="15">
    <source>
        <dbReference type="SAM" id="MobiDB-lite"/>
    </source>
</evidence>
<feature type="non-terminal residue" evidence="18">
    <location>
        <position position="1"/>
    </location>
</feature>
<evidence type="ECO:0000256" key="3">
    <source>
        <dbReference type="ARBA" id="ARBA00008372"/>
    </source>
</evidence>
<dbReference type="InterPro" id="IPR036397">
    <property type="entry name" value="RNaseH_sf"/>
</dbReference>
<dbReference type="AlphaFoldDB" id="A0A8X7WSK5"/>
<keyword evidence="16" id="KW-0812">Transmembrane</keyword>
<dbReference type="GO" id="GO:0004557">
    <property type="term" value="F:alpha-galactosidase activity"/>
    <property type="evidence" value="ECO:0007669"/>
    <property type="project" value="TreeGrafter"/>
</dbReference>
<comment type="caution">
    <text evidence="18">The sequence shown here is derived from an EMBL/GenBank/DDBJ whole genome shotgun (WGS) entry which is preliminary data.</text>
</comment>
<dbReference type="Pfam" id="PF04857">
    <property type="entry name" value="CAF1"/>
    <property type="match status" value="1"/>
</dbReference>
<keyword evidence="9 14" id="KW-1015">Disulfide bond</keyword>
<dbReference type="GO" id="GO:0003723">
    <property type="term" value="F:RNA binding"/>
    <property type="evidence" value="ECO:0007669"/>
    <property type="project" value="InterPro"/>
</dbReference>
<evidence type="ECO:0000256" key="14">
    <source>
        <dbReference type="RuleBase" id="RU361168"/>
    </source>
</evidence>
<dbReference type="Gene3D" id="3.20.20.70">
    <property type="entry name" value="Aldolase class I"/>
    <property type="match status" value="2"/>
</dbReference>
<dbReference type="Pfam" id="PF08675">
    <property type="entry name" value="RNA_bind"/>
    <property type="match status" value="1"/>
</dbReference>
<dbReference type="SUPFAM" id="SSF51011">
    <property type="entry name" value="Glycosyl hydrolase domain"/>
    <property type="match status" value="1"/>
</dbReference>
<evidence type="ECO:0000256" key="12">
    <source>
        <dbReference type="ARBA" id="ARBA00023295"/>
    </source>
</evidence>
<dbReference type="GO" id="GO:0004535">
    <property type="term" value="F:poly(A)-specific ribonuclease activity"/>
    <property type="evidence" value="ECO:0007669"/>
    <property type="project" value="InterPro"/>
</dbReference>
<keyword evidence="11" id="KW-0458">Lysosome</keyword>
<dbReference type="Proteomes" id="UP000886611">
    <property type="component" value="Unassembled WGS sequence"/>
</dbReference>
<dbReference type="Pfam" id="PF00068">
    <property type="entry name" value="Phospholip_A2_1"/>
    <property type="match status" value="1"/>
</dbReference>
<dbReference type="Gene3D" id="1.20.90.10">
    <property type="entry name" value="Phospholipase A2 domain"/>
    <property type="match status" value="1"/>
</dbReference>
<dbReference type="InterPro" id="IPR036444">
    <property type="entry name" value="PLipase_A2_dom_sf"/>
</dbReference>
<dbReference type="EMBL" id="JAATIS010009265">
    <property type="protein sequence ID" value="KAG2455827.1"/>
    <property type="molecule type" value="Genomic_DNA"/>
</dbReference>
<dbReference type="Gene3D" id="3.30.420.10">
    <property type="entry name" value="Ribonuclease H-like superfamily/Ribonuclease H"/>
    <property type="match status" value="4"/>
</dbReference>
<dbReference type="GO" id="GO:0009311">
    <property type="term" value="P:oligosaccharide metabolic process"/>
    <property type="evidence" value="ECO:0007669"/>
    <property type="project" value="TreeGrafter"/>
</dbReference>
<dbReference type="GO" id="GO:0016139">
    <property type="term" value="P:glycoside catabolic process"/>
    <property type="evidence" value="ECO:0007669"/>
    <property type="project" value="TreeGrafter"/>
</dbReference>
<dbReference type="PANTHER" id="PTHR11452:SF93">
    <property type="entry name" value="ALPHA-GALACTOSIDASE"/>
    <property type="match status" value="1"/>
</dbReference>
<comment type="similarity">
    <text evidence="3">Belongs to the CAF1 family.</text>
</comment>
<dbReference type="GO" id="GO:0046872">
    <property type="term" value="F:metal ion binding"/>
    <property type="evidence" value="ECO:0007669"/>
    <property type="project" value="InterPro"/>
</dbReference>
<dbReference type="InterPro" id="IPR016090">
    <property type="entry name" value="PLA2-like_dom"/>
</dbReference>
<keyword evidence="16" id="KW-0472">Membrane</keyword>
<dbReference type="InterPro" id="IPR002241">
    <property type="entry name" value="Glyco_hydro_27"/>
</dbReference>
<dbReference type="InterPro" id="IPR033113">
    <property type="entry name" value="PLA2_histidine"/>
</dbReference>
<dbReference type="InterPro" id="IPR013780">
    <property type="entry name" value="Glyco_hydro_b"/>
</dbReference>
<keyword evidence="7 14" id="KW-0378">Hydrolase</keyword>
<dbReference type="GO" id="GO:0005634">
    <property type="term" value="C:nucleus"/>
    <property type="evidence" value="ECO:0007669"/>
    <property type="project" value="InterPro"/>
</dbReference>
<evidence type="ECO:0000313" key="18">
    <source>
        <dbReference type="EMBL" id="KAG2455827.1"/>
    </source>
</evidence>
<dbReference type="InterPro" id="IPR006941">
    <property type="entry name" value="RNase_CAF1"/>
</dbReference>
<evidence type="ECO:0000256" key="16">
    <source>
        <dbReference type="SAM" id="Phobius"/>
    </source>
</evidence>
<dbReference type="EC" id="3.2.1.-" evidence="14"/>
<evidence type="ECO:0000256" key="7">
    <source>
        <dbReference type="ARBA" id="ARBA00022801"/>
    </source>
</evidence>
<organism evidence="18 19">
    <name type="scientific">Polypterus senegalus</name>
    <name type="common">Senegal bichir</name>
    <dbReference type="NCBI Taxonomy" id="55291"/>
    <lineage>
        <taxon>Eukaryota</taxon>
        <taxon>Metazoa</taxon>
        <taxon>Chordata</taxon>
        <taxon>Craniata</taxon>
        <taxon>Vertebrata</taxon>
        <taxon>Euteleostomi</taxon>
        <taxon>Actinopterygii</taxon>
        <taxon>Polypteriformes</taxon>
        <taxon>Polypteridae</taxon>
        <taxon>Polypterus</taxon>
    </lineage>
</organism>